<accession>A0A2N0NN14</accession>
<evidence type="ECO:0000313" key="1">
    <source>
        <dbReference type="EMBL" id="PKB95945.1"/>
    </source>
</evidence>
<dbReference type="AlphaFoldDB" id="A0A2N0NN14"/>
<evidence type="ECO:0000313" key="2">
    <source>
        <dbReference type="Proteomes" id="UP000232722"/>
    </source>
</evidence>
<reference evidence="1 2" key="1">
    <citation type="submission" date="2016-04" db="EMBL/GenBank/DDBJ databases">
        <title>Genome analyses suggest a sexual origin of heterokaryosis in a supposedly ancient asexual fungus.</title>
        <authorList>
            <person name="Ropars J."/>
            <person name="Sedzielewska K."/>
            <person name="Noel J."/>
            <person name="Charron P."/>
            <person name="Farinelli L."/>
            <person name="Marton T."/>
            <person name="Kruger M."/>
            <person name="Pelin A."/>
            <person name="Brachmann A."/>
            <person name="Corradi N."/>
        </authorList>
    </citation>
    <scope>NUCLEOTIDE SEQUENCE [LARGE SCALE GENOMIC DNA]</scope>
    <source>
        <strain evidence="1 2">A5</strain>
    </source>
</reference>
<protein>
    <submittedName>
        <fullName evidence="1">Uncharacterized protein</fullName>
    </submittedName>
</protein>
<reference evidence="1 2" key="2">
    <citation type="submission" date="2017-09" db="EMBL/GenBank/DDBJ databases">
        <title>Extensive intraspecific genome diversity in a model arbuscular mycorrhizal fungus.</title>
        <authorList>
            <person name="Chen E.C."/>
            <person name="Morin E."/>
            <person name="Beaudet D."/>
            <person name="Noel J."/>
            <person name="Ndikumana S."/>
            <person name="Charron P."/>
            <person name="St-Onge C."/>
            <person name="Giorgi J."/>
            <person name="Grigoriev I.V."/>
            <person name="Roux C."/>
            <person name="Martin F.M."/>
            <person name="Corradi N."/>
        </authorList>
    </citation>
    <scope>NUCLEOTIDE SEQUENCE [LARGE SCALE GENOMIC DNA]</scope>
    <source>
        <strain evidence="1 2">A5</strain>
    </source>
</reference>
<name>A0A2N0NN14_9GLOM</name>
<comment type="caution">
    <text evidence="1">The sequence shown here is derived from an EMBL/GenBank/DDBJ whole genome shotgun (WGS) entry which is preliminary data.</text>
</comment>
<dbReference type="Proteomes" id="UP000232722">
    <property type="component" value="Unassembled WGS sequence"/>
</dbReference>
<gene>
    <name evidence="1" type="ORF">RhiirA5_507119</name>
</gene>
<dbReference type="EMBL" id="LLXJ01004309">
    <property type="protein sequence ID" value="PKB95945.1"/>
    <property type="molecule type" value="Genomic_DNA"/>
</dbReference>
<proteinExistence type="predicted"/>
<organism evidence="1 2">
    <name type="scientific">Rhizophagus irregularis</name>
    <dbReference type="NCBI Taxonomy" id="588596"/>
    <lineage>
        <taxon>Eukaryota</taxon>
        <taxon>Fungi</taxon>
        <taxon>Fungi incertae sedis</taxon>
        <taxon>Mucoromycota</taxon>
        <taxon>Glomeromycotina</taxon>
        <taxon>Glomeromycetes</taxon>
        <taxon>Glomerales</taxon>
        <taxon>Glomeraceae</taxon>
        <taxon>Rhizophagus</taxon>
    </lineage>
</organism>
<sequence length="55" mass="6201">MDGGIDLIGEHRGVKFVVLCKNFTEDKGGLSNYPPDTSKSLDDNRRDYVNVFGYF</sequence>